<reference evidence="3 4" key="1">
    <citation type="submission" date="2014-03" db="EMBL/GenBank/DDBJ databases">
        <title>Draft Genome Sequences of Four Burkholderia Strains.</title>
        <authorList>
            <person name="Liu X.Y."/>
            <person name="Li C.X."/>
            <person name="Xu J.H."/>
        </authorList>
    </citation>
    <scope>NUCLEOTIDE SEQUENCE [LARGE SCALE GENOMIC DNA]</scope>
    <source>
        <strain evidence="3 4">DSM 50014</strain>
    </source>
</reference>
<dbReference type="InterPro" id="IPR000868">
    <property type="entry name" value="Isochorismatase-like_dom"/>
</dbReference>
<keyword evidence="1" id="KW-0378">Hydrolase</keyword>
<dbReference type="InterPro" id="IPR036380">
    <property type="entry name" value="Isochorismatase-like_sf"/>
</dbReference>
<gene>
    <name evidence="3" type="ORF">BG61_27375</name>
</gene>
<dbReference type="RefSeq" id="WP_035934113.1">
    <property type="nucleotide sequence ID" value="NZ_CADFFX010000002.1"/>
</dbReference>
<dbReference type="InterPro" id="IPR050272">
    <property type="entry name" value="Isochorismatase-like_hydrls"/>
</dbReference>
<organism evidence="3 4">
    <name type="scientific">Caballeronia glathei</name>
    <dbReference type="NCBI Taxonomy" id="60547"/>
    <lineage>
        <taxon>Bacteria</taxon>
        <taxon>Pseudomonadati</taxon>
        <taxon>Pseudomonadota</taxon>
        <taxon>Betaproteobacteria</taxon>
        <taxon>Burkholderiales</taxon>
        <taxon>Burkholderiaceae</taxon>
        <taxon>Caballeronia</taxon>
    </lineage>
</organism>
<sequence>MTKQAIIVVDIQNDYFPGGKWVLDGVDAAADNARHVINAARTNGDLIVHIRHETLAKDAPFFVPNTDGAQLHPKTANLPHERVIVKHYMNPFRETDLRQVLDAHGIEDVVVVGNMSHMCIDAVTRASDDFGYNTTVIHDACATHDLEFNGVSVPASQVHAAFMAALSFGYADVLSTAAYLASEGRKAA</sequence>
<dbReference type="PANTHER" id="PTHR43540">
    <property type="entry name" value="PEROXYUREIDOACRYLATE/UREIDOACRYLATE AMIDOHYDROLASE-RELATED"/>
    <property type="match status" value="1"/>
</dbReference>
<comment type="caution">
    <text evidence="3">The sequence shown here is derived from an EMBL/GenBank/DDBJ whole genome shotgun (WGS) entry which is preliminary data.</text>
</comment>
<accession>A0A069PIJ7</accession>
<keyword evidence="4" id="KW-1185">Reference proteome</keyword>
<dbReference type="AlphaFoldDB" id="A0A069PIJ7"/>
<proteinExistence type="predicted"/>
<dbReference type="GO" id="GO:0016787">
    <property type="term" value="F:hydrolase activity"/>
    <property type="evidence" value="ECO:0007669"/>
    <property type="project" value="UniProtKB-KW"/>
</dbReference>
<evidence type="ECO:0000313" key="3">
    <source>
        <dbReference type="EMBL" id="KDR40167.1"/>
    </source>
</evidence>
<evidence type="ECO:0000256" key="1">
    <source>
        <dbReference type="ARBA" id="ARBA00022801"/>
    </source>
</evidence>
<name>A0A069PIJ7_9BURK</name>
<evidence type="ECO:0000259" key="2">
    <source>
        <dbReference type="Pfam" id="PF00857"/>
    </source>
</evidence>
<dbReference type="PANTHER" id="PTHR43540:SF1">
    <property type="entry name" value="ISOCHORISMATASE HYDROLASE"/>
    <property type="match status" value="1"/>
</dbReference>
<dbReference type="Gene3D" id="3.40.50.850">
    <property type="entry name" value="Isochorismatase-like"/>
    <property type="match status" value="1"/>
</dbReference>
<dbReference type="Proteomes" id="UP000027466">
    <property type="component" value="Unassembled WGS sequence"/>
</dbReference>
<dbReference type="Pfam" id="PF00857">
    <property type="entry name" value="Isochorismatase"/>
    <property type="match status" value="1"/>
</dbReference>
<dbReference type="EMBL" id="JFHC01000045">
    <property type="protein sequence ID" value="KDR40167.1"/>
    <property type="molecule type" value="Genomic_DNA"/>
</dbReference>
<dbReference type="SUPFAM" id="SSF52499">
    <property type="entry name" value="Isochorismatase-like hydrolases"/>
    <property type="match status" value="1"/>
</dbReference>
<evidence type="ECO:0000313" key="4">
    <source>
        <dbReference type="Proteomes" id="UP000027466"/>
    </source>
</evidence>
<protein>
    <submittedName>
        <fullName evidence="3">Isochorismatase</fullName>
    </submittedName>
</protein>
<feature type="domain" description="Isochorismatase-like" evidence="2">
    <location>
        <begin position="5"/>
        <end position="147"/>
    </location>
</feature>
<dbReference type="STRING" id="60547.GCA_000751215_03694"/>
<dbReference type="CDD" id="cd01014">
    <property type="entry name" value="nicotinamidase_related"/>
    <property type="match status" value="1"/>
</dbReference>